<protein>
    <submittedName>
        <fullName evidence="1">Uncharacterized protein</fullName>
    </submittedName>
</protein>
<gene>
    <name evidence="1" type="ORF">AC00_4615</name>
</gene>
<reference evidence="1 2" key="1">
    <citation type="submission" date="2014-03" db="EMBL/GenBank/DDBJ databases">
        <title>Genetic Variability of E. coli after antibiotic treatment.</title>
        <authorList>
            <person name="Silbergeld E."/>
            <person name="Coles C."/>
            <person name="Seidman J.C."/>
            <person name="You Y."/>
            <person name="George J."/>
            <person name="Nadendla S."/>
            <person name="Huot H."/>
            <person name="Daugherty S.C."/>
            <person name="Nagaraj S."/>
            <person name="Ott S."/>
            <person name="Klega K."/>
            <person name="Rasko D."/>
        </authorList>
    </citation>
    <scope>NUCLEOTIDE SEQUENCE [LARGE SCALE GENOMIC DNA]</scope>
    <source>
        <strain evidence="1 2">1-250-04_S3_C1</strain>
    </source>
</reference>
<comment type="caution">
    <text evidence="1">The sequence shown here is derived from an EMBL/GenBank/DDBJ whole genome shotgun (WGS) entry which is preliminary data.</text>
</comment>
<sequence length="50" mass="5650">MFHLFQRNIVDFSRIAGGWESPEWVIFELPALVRFVLPDAPPGAAYPAYG</sequence>
<organism evidence="1 2">
    <name type="scientific">Escherichia coli 1-250-04_S3_C1</name>
    <dbReference type="NCBI Taxonomy" id="1444135"/>
    <lineage>
        <taxon>Bacteria</taxon>
        <taxon>Pseudomonadati</taxon>
        <taxon>Pseudomonadota</taxon>
        <taxon>Gammaproteobacteria</taxon>
        <taxon>Enterobacterales</taxon>
        <taxon>Enterobacteriaceae</taxon>
        <taxon>Escherichia</taxon>
    </lineage>
</organism>
<dbReference type="AlphaFoldDB" id="A0AAN4SVK1"/>
<name>A0AAN4SVK1_ECOLX</name>
<evidence type="ECO:0000313" key="2">
    <source>
        <dbReference type="Proteomes" id="UP000024043"/>
    </source>
</evidence>
<proteinExistence type="predicted"/>
<dbReference type="Proteomes" id="UP000024043">
    <property type="component" value="Unassembled WGS sequence"/>
</dbReference>
<accession>A0AAN4SVK1</accession>
<evidence type="ECO:0000313" key="1">
    <source>
        <dbReference type="EMBL" id="EZJ81345.1"/>
    </source>
</evidence>
<dbReference type="EMBL" id="JJLU01000134">
    <property type="protein sequence ID" value="EZJ81345.1"/>
    <property type="molecule type" value="Genomic_DNA"/>
</dbReference>